<dbReference type="PROSITE" id="PS50937">
    <property type="entry name" value="HTH_MERR_2"/>
    <property type="match status" value="1"/>
</dbReference>
<dbReference type="eggNOG" id="COG0789">
    <property type="taxonomic scope" value="Bacteria"/>
</dbReference>
<evidence type="ECO:0000313" key="7">
    <source>
        <dbReference type="Proteomes" id="UP000029548"/>
    </source>
</evidence>
<dbReference type="CDD" id="cd00592">
    <property type="entry name" value="HTH_MerR-like"/>
    <property type="match status" value="1"/>
</dbReference>
<dbReference type="Pfam" id="PF13411">
    <property type="entry name" value="MerR_1"/>
    <property type="match status" value="1"/>
</dbReference>
<reference evidence="6 7" key="1">
    <citation type="submission" date="2014-07" db="EMBL/GenBank/DDBJ databases">
        <authorList>
            <person name="McCorrison J."/>
            <person name="Sanka R."/>
            <person name="Torralba M."/>
            <person name="Gillis M."/>
            <person name="Haft D.H."/>
            <person name="Methe B."/>
            <person name="Sutton G."/>
            <person name="Nelson K.E."/>
        </authorList>
    </citation>
    <scope>NUCLEOTIDE SEQUENCE [LARGE SCALE GENOMIC DNA]</scope>
    <source>
        <strain evidence="6 7">DNF00450</strain>
    </source>
</reference>
<dbReference type="SMART" id="SM00422">
    <property type="entry name" value="HTH_MERR"/>
    <property type="match status" value="1"/>
</dbReference>
<gene>
    <name evidence="6" type="ORF">HMPREF1650_11000</name>
</gene>
<evidence type="ECO:0000256" key="1">
    <source>
        <dbReference type="ARBA" id="ARBA00022491"/>
    </source>
</evidence>
<comment type="caution">
    <text evidence="6">The sequence shown here is derived from an EMBL/GenBank/DDBJ whole genome shotgun (WGS) entry which is preliminary data.</text>
</comment>
<evidence type="ECO:0000313" key="6">
    <source>
        <dbReference type="EMBL" id="KGF15526.1"/>
    </source>
</evidence>
<dbReference type="GO" id="GO:0003700">
    <property type="term" value="F:DNA-binding transcription factor activity"/>
    <property type="evidence" value="ECO:0007669"/>
    <property type="project" value="InterPro"/>
</dbReference>
<feature type="domain" description="HTH merR-type" evidence="5">
    <location>
        <begin position="6"/>
        <end position="75"/>
    </location>
</feature>
<keyword evidence="4" id="KW-0804">Transcription</keyword>
<organism evidence="6 7">
    <name type="scientific">Corynebacterium freneyi DNF00450</name>
    <dbReference type="NCBI Taxonomy" id="1287475"/>
    <lineage>
        <taxon>Bacteria</taxon>
        <taxon>Bacillati</taxon>
        <taxon>Actinomycetota</taxon>
        <taxon>Actinomycetes</taxon>
        <taxon>Mycobacteriales</taxon>
        <taxon>Corynebacteriaceae</taxon>
        <taxon>Corynebacterium</taxon>
    </lineage>
</organism>
<evidence type="ECO:0000259" key="5">
    <source>
        <dbReference type="PROSITE" id="PS50937"/>
    </source>
</evidence>
<dbReference type="PANTHER" id="PTHR30204:SF69">
    <property type="entry name" value="MERR-FAMILY TRANSCRIPTIONAL REGULATOR"/>
    <property type="match status" value="1"/>
</dbReference>
<dbReference type="SUPFAM" id="SSF46955">
    <property type="entry name" value="Putative DNA-binding domain"/>
    <property type="match status" value="1"/>
</dbReference>
<keyword evidence="1" id="KW-0678">Repressor</keyword>
<evidence type="ECO:0000256" key="4">
    <source>
        <dbReference type="ARBA" id="ARBA00023163"/>
    </source>
</evidence>
<dbReference type="GO" id="GO:0003677">
    <property type="term" value="F:DNA binding"/>
    <property type="evidence" value="ECO:0007669"/>
    <property type="project" value="UniProtKB-KW"/>
</dbReference>
<evidence type="ECO:0000256" key="2">
    <source>
        <dbReference type="ARBA" id="ARBA00023015"/>
    </source>
</evidence>
<dbReference type="InterPro" id="IPR000551">
    <property type="entry name" value="MerR-type_HTH_dom"/>
</dbReference>
<dbReference type="InterPro" id="IPR047057">
    <property type="entry name" value="MerR_fam"/>
</dbReference>
<dbReference type="EMBL" id="JRNE01000075">
    <property type="protein sequence ID" value="KGF15526.1"/>
    <property type="molecule type" value="Genomic_DNA"/>
</dbReference>
<dbReference type="Proteomes" id="UP000029548">
    <property type="component" value="Unassembled WGS sequence"/>
</dbReference>
<keyword evidence="2" id="KW-0805">Transcription regulation</keyword>
<sequence length="274" mass="29738">MVHDDAMHIGDLARAAGCSTRAIRNYHAAGVLAEPPRDGSGYRVYRIPDIAEVLRIRALVDAGLPLRTIASLPTADETERRSLMREAMESIDMRITELERQRQRLQAMHDGVFGVPSDIRGAVLEVFVGGMHGNADVGCPIGLEDLRAVAAAEVASLELMAYAGVATDATWKLLRRNLLDESRRRASQMGARAWVALADVSARFLENPDSKARRLADEVLAGYRSGIFDGVLGTLREGDVPISPNDVALRGAQEDVFAWVMESLHNGGGPNDGR</sequence>
<dbReference type="Gene3D" id="1.10.1660.10">
    <property type="match status" value="1"/>
</dbReference>
<keyword evidence="3" id="KW-0238">DNA-binding</keyword>
<dbReference type="PANTHER" id="PTHR30204">
    <property type="entry name" value="REDOX-CYCLING DRUG-SENSING TRANSCRIPTIONAL ACTIVATOR SOXR"/>
    <property type="match status" value="1"/>
</dbReference>
<name>A0A095Y0D3_9CORY</name>
<evidence type="ECO:0000256" key="3">
    <source>
        <dbReference type="ARBA" id="ARBA00023125"/>
    </source>
</evidence>
<accession>A0A095Y0D3</accession>
<proteinExistence type="predicted"/>
<dbReference type="AlphaFoldDB" id="A0A095Y0D3"/>
<protein>
    <recommendedName>
        <fullName evidence="5">HTH merR-type domain-containing protein</fullName>
    </recommendedName>
</protein>
<dbReference type="InterPro" id="IPR009061">
    <property type="entry name" value="DNA-bd_dom_put_sf"/>
</dbReference>